<protein>
    <submittedName>
        <fullName evidence="2">Uncharacterized protein</fullName>
    </submittedName>
</protein>
<reference evidence="2" key="1">
    <citation type="submission" date="2024-06" db="EMBL/GenBank/DDBJ databases">
        <title>Kribbella sp. strain HUAS MG21 genome sequences.</title>
        <authorList>
            <person name="Mo P."/>
        </authorList>
    </citation>
    <scope>NUCLEOTIDE SEQUENCE</scope>
    <source>
        <strain evidence="2">HUAS MG21</strain>
    </source>
</reference>
<evidence type="ECO:0000256" key="1">
    <source>
        <dbReference type="SAM" id="Phobius"/>
    </source>
</evidence>
<dbReference type="AlphaFoldDB" id="A0AAU7T7D5"/>
<feature type="transmembrane region" description="Helical" evidence="1">
    <location>
        <begin position="69"/>
        <end position="91"/>
    </location>
</feature>
<keyword evidence="1" id="KW-0812">Transmembrane</keyword>
<keyword evidence="1" id="KW-0472">Membrane</keyword>
<accession>A0AAU7T7D5</accession>
<dbReference type="RefSeq" id="WP_350275593.1">
    <property type="nucleotide sequence ID" value="NZ_CP158165.1"/>
</dbReference>
<proteinExistence type="predicted"/>
<gene>
    <name evidence="2" type="ORF">ABN611_29840</name>
</gene>
<keyword evidence="1" id="KW-1133">Transmembrane helix</keyword>
<name>A0AAU7T7D5_9ACTN</name>
<dbReference type="EMBL" id="CP158165">
    <property type="protein sequence ID" value="XBV22754.1"/>
    <property type="molecule type" value="Genomic_DNA"/>
</dbReference>
<sequence>MAARQPWRTRDAVWSPASFVGGLVWVALGVGSVAGGWTTFGSCLLGGLGALALGSLVVQARRGHRGGCLLGRAGWFGLAVPGLPLRVSFWLSF</sequence>
<organism evidence="2">
    <name type="scientific">Kribbella sp. HUAS MG21</name>
    <dbReference type="NCBI Taxonomy" id="3160966"/>
    <lineage>
        <taxon>Bacteria</taxon>
        <taxon>Bacillati</taxon>
        <taxon>Actinomycetota</taxon>
        <taxon>Actinomycetes</taxon>
        <taxon>Propionibacteriales</taxon>
        <taxon>Kribbellaceae</taxon>
        <taxon>Kribbella</taxon>
    </lineage>
</organism>
<feature type="transmembrane region" description="Helical" evidence="1">
    <location>
        <begin position="12"/>
        <end position="31"/>
    </location>
</feature>
<evidence type="ECO:0000313" key="2">
    <source>
        <dbReference type="EMBL" id="XBV22754.1"/>
    </source>
</evidence>
<feature type="transmembrane region" description="Helical" evidence="1">
    <location>
        <begin position="37"/>
        <end position="57"/>
    </location>
</feature>